<accession>A0A1W6MI91</accession>
<dbReference type="GO" id="GO:0016757">
    <property type="term" value="F:glycosyltransferase activity"/>
    <property type="evidence" value="ECO:0007669"/>
    <property type="project" value="UniProtKB-KW"/>
</dbReference>
<proteinExistence type="inferred from homology"/>
<gene>
    <name evidence="5" type="ORF">BST97_04040</name>
</gene>
<sequence>MKIAIIIPAYNEEQFIGKTLDSLLAQTLLPEKIVVVDDNSTDRTAKIVESYDSEIIMLVKNQSENKSMPGAKIVRAFNKGLEHIDLALFDIICKFDADLIFPENYLDVIGSRFRESEKTGMAAGFCSIQKNDSWEVEGFTNEDHIRGALKAYRIKCFQQMGGLRTSIGWDTADEMIARYNGWDVVTVKELLVKHLKPTGSKYDSYAMNKQGEAFYKLGYDMGILLITAFKMAANKKKLGVFSAILKGYLDSRSNDVSHIVTKAQATFVRRYRWRQVCKKLKFS</sequence>
<dbReference type="Proteomes" id="UP000193431">
    <property type="component" value="Chromosome"/>
</dbReference>
<dbReference type="CDD" id="cd00761">
    <property type="entry name" value="Glyco_tranf_GTA_type"/>
    <property type="match status" value="1"/>
</dbReference>
<reference evidence="5 6" key="1">
    <citation type="submission" date="2016-11" db="EMBL/GenBank/DDBJ databases">
        <title>Trade-off between light-utilization and light-protection in marine flavobacteria.</title>
        <authorList>
            <person name="Kumagai Y."/>
        </authorList>
    </citation>
    <scope>NUCLEOTIDE SEQUENCE [LARGE SCALE GENOMIC DNA]</scope>
    <source>
        <strain evidence="5 6">JCM 13191</strain>
    </source>
</reference>
<keyword evidence="2" id="KW-0328">Glycosyltransferase</keyword>
<dbReference type="Pfam" id="PF00535">
    <property type="entry name" value="Glycos_transf_2"/>
    <property type="match status" value="1"/>
</dbReference>
<dbReference type="PANTHER" id="PTHR43630">
    <property type="entry name" value="POLY-BETA-1,6-N-ACETYL-D-GLUCOSAMINE SYNTHASE"/>
    <property type="match status" value="1"/>
</dbReference>
<evidence type="ECO:0000256" key="3">
    <source>
        <dbReference type="ARBA" id="ARBA00022679"/>
    </source>
</evidence>
<evidence type="ECO:0000259" key="4">
    <source>
        <dbReference type="Pfam" id="PF00535"/>
    </source>
</evidence>
<keyword evidence="3 5" id="KW-0808">Transferase</keyword>
<dbReference type="EMBL" id="CP019344">
    <property type="protein sequence ID" value="ARN77216.1"/>
    <property type="molecule type" value="Genomic_DNA"/>
</dbReference>
<dbReference type="RefSeq" id="WP_085766023.1">
    <property type="nucleotide sequence ID" value="NZ_CP019344.1"/>
</dbReference>
<protein>
    <submittedName>
        <fullName evidence="5">Glycosyl transferase family 2</fullName>
    </submittedName>
</protein>
<dbReference type="InterPro" id="IPR001173">
    <property type="entry name" value="Glyco_trans_2-like"/>
</dbReference>
<organism evidence="5 6">
    <name type="scientific">Nonlabens spongiae</name>
    <dbReference type="NCBI Taxonomy" id="331648"/>
    <lineage>
        <taxon>Bacteria</taxon>
        <taxon>Pseudomonadati</taxon>
        <taxon>Bacteroidota</taxon>
        <taxon>Flavobacteriia</taxon>
        <taxon>Flavobacteriales</taxon>
        <taxon>Flavobacteriaceae</taxon>
        <taxon>Nonlabens</taxon>
    </lineage>
</organism>
<evidence type="ECO:0000313" key="5">
    <source>
        <dbReference type="EMBL" id="ARN77216.1"/>
    </source>
</evidence>
<dbReference type="SUPFAM" id="SSF53448">
    <property type="entry name" value="Nucleotide-diphospho-sugar transferases"/>
    <property type="match status" value="1"/>
</dbReference>
<dbReference type="STRING" id="331648.BST97_04040"/>
<dbReference type="AlphaFoldDB" id="A0A1W6MI91"/>
<keyword evidence="6" id="KW-1185">Reference proteome</keyword>
<dbReference type="OrthoDB" id="1142396at2"/>
<comment type="similarity">
    <text evidence="1">Belongs to the glycosyltransferase 2 family.</text>
</comment>
<evidence type="ECO:0000256" key="2">
    <source>
        <dbReference type="ARBA" id="ARBA00022676"/>
    </source>
</evidence>
<evidence type="ECO:0000256" key="1">
    <source>
        <dbReference type="ARBA" id="ARBA00006739"/>
    </source>
</evidence>
<name>A0A1W6MI91_9FLAO</name>
<evidence type="ECO:0000313" key="6">
    <source>
        <dbReference type="Proteomes" id="UP000193431"/>
    </source>
</evidence>
<feature type="domain" description="Glycosyltransferase 2-like" evidence="4">
    <location>
        <begin position="5"/>
        <end position="125"/>
    </location>
</feature>
<dbReference type="PANTHER" id="PTHR43630:SF1">
    <property type="entry name" value="POLY-BETA-1,6-N-ACETYL-D-GLUCOSAMINE SYNTHASE"/>
    <property type="match status" value="1"/>
</dbReference>
<dbReference type="InterPro" id="IPR029044">
    <property type="entry name" value="Nucleotide-diphossugar_trans"/>
</dbReference>
<dbReference type="Gene3D" id="3.90.550.10">
    <property type="entry name" value="Spore Coat Polysaccharide Biosynthesis Protein SpsA, Chain A"/>
    <property type="match status" value="1"/>
</dbReference>